<feature type="signal peptide" evidence="2">
    <location>
        <begin position="1"/>
        <end position="21"/>
    </location>
</feature>
<dbReference type="Gene3D" id="1.25.40.10">
    <property type="entry name" value="Tetratricopeptide repeat domain"/>
    <property type="match status" value="2"/>
</dbReference>
<dbReference type="InterPro" id="IPR006597">
    <property type="entry name" value="Sel1-like"/>
</dbReference>
<dbReference type="PANTHER" id="PTHR11102:SF160">
    <property type="entry name" value="ERAD-ASSOCIATED E3 UBIQUITIN-PROTEIN LIGASE COMPONENT HRD3"/>
    <property type="match status" value="1"/>
</dbReference>
<dbReference type="STRING" id="157072.A0A024UMI0"/>
<dbReference type="Pfam" id="PF08238">
    <property type="entry name" value="Sel1"/>
    <property type="match status" value="6"/>
</dbReference>
<feature type="chain" id="PRO_5001538242" description="Sel1 repeat family protein" evidence="2">
    <location>
        <begin position="22"/>
        <end position="330"/>
    </location>
</feature>
<name>A0A024UMI0_9STRA</name>
<evidence type="ECO:0000256" key="2">
    <source>
        <dbReference type="SAM" id="SignalP"/>
    </source>
</evidence>
<gene>
    <name evidence="3" type="ORF">H310_02968</name>
</gene>
<comment type="similarity">
    <text evidence="1">Belongs to the sel-1 family.</text>
</comment>
<dbReference type="EMBL" id="KI913955">
    <property type="protein sequence ID" value="ETW06823.1"/>
    <property type="molecule type" value="Genomic_DNA"/>
</dbReference>
<sequence>MWHALLACVVILALRTSHVGSTMQFDLGKRYGLGISNPNAPMHEGALRQIMNGVRQERPDAMYLFGLMQFYGHGVAQDKDAGVRFFRKAAADRHVDAQFALGLLHYKGGDGVVQDDSMAYSFLKPAADKGHADSQWLLGTMLRDGRGPRSSAADSMAFELIRDSAAQGNPHGQFHLGVYYEYGTRHVAQNLTAAAQLYALASAQVGGPCSILETCHNRYLWVQHVPDAAFYLGLMHAYGRGVRQDVEQAVGLFNKAASMQHGPAMYYLGLMHVHGDGGLSVDYTRGLYWFDMALATKDKSIAENVQHARDELAALVAQASAHRAAVLAGR</sequence>
<dbReference type="InterPro" id="IPR050767">
    <property type="entry name" value="Sel1_AlgK"/>
</dbReference>
<dbReference type="SMART" id="SM00671">
    <property type="entry name" value="SEL1"/>
    <property type="match status" value="6"/>
</dbReference>
<dbReference type="PANTHER" id="PTHR11102">
    <property type="entry name" value="SEL-1-LIKE PROTEIN"/>
    <property type="match status" value="1"/>
</dbReference>
<protein>
    <recommendedName>
        <fullName evidence="4">Sel1 repeat family protein</fullName>
    </recommendedName>
</protein>
<evidence type="ECO:0000313" key="3">
    <source>
        <dbReference type="EMBL" id="ETW06823.1"/>
    </source>
</evidence>
<accession>A0A024UMI0</accession>
<dbReference type="SUPFAM" id="SSF81901">
    <property type="entry name" value="HCP-like"/>
    <property type="match status" value="2"/>
</dbReference>
<dbReference type="eggNOG" id="KOG1550">
    <property type="taxonomic scope" value="Eukaryota"/>
</dbReference>
<organism evidence="3">
    <name type="scientific">Aphanomyces invadans</name>
    <dbReference type="NCBI Taxonomy" id="157072"/>
    <lineage>
        <taxon>Eukaryota</taxon>
        <taxon>Sar</taxon>
        <taxon>Stramenopiles</taxon>
        <taxon>Oomycota</taxon>
        <taxon>Saprolegniomycetes</taxon>
        <taxon>Saprolegniales</taxon>
        <taxon>Verrucalvaceae</taxon>
        <taxon>Aphanomyces</taxon>
    </lineage>
</organism>
<reference evidence="3" key="1">
    <citation type="submission" date="2013-12" db="EMBL/GenBank/DDBJ databases">
        <title>The Genome Sequence of Aphanomyces invadans NJM9701.</title>
        <authorList>
            <consortium name="The Broad Institute Genomics Platform"/>
            <person name="Russ C."/>
            <person name="Tyler B."/>
            <person name="van West P."/>
            <person name="Dieguez-Uribeondo J."/>
            <person name="Young S.K."/>
            <person name="Zeng Q."/>
            <person name="Gargeya S."/>
            <person name="Fitzgerald M."/>
            <person name="Abouelleil A."/>
            <person name="Alvarado L."/>
            <person name="Chapman S.B."/>
            <person name="Gainer-Dewar J."/>
            <person name="Goldberg J."/>
            <person name="Griggs A."/>
            <person name="Gujja S."/>
            <person name="Hansen M."/>
            <person name="Howarth C."/>
            <person name="Imamovic A."/>
            <person name="Ireland A."/>
            <person name="Larimer J."/>
            <person name="McCowan C."/>
            <person name="Murphy C."/>
            <person name="Pearson M."/>
            <person name="Poon T.W."/>
            <person name="Priest M."/>
            <person name="Roberts A."/>
            <person name="Saif S."/>
            <person name="Shea T."/>
            <person name="Sykes S."/>
            <person name="Wortman J."/>
            <person name="Nusbaum C."/>
            <person name="Birren B."/>
        </authorList>
    </citation>
    <scope>NUCLEOTIDE SEQUENCE [LARGE SCALE GENOMIC DNA]</scope>
    <source>
        <strain evidence="3">NJM9701</strain>
    </source>
</reference>
<dbReference type="RefSeq" id="XP_008864898.1">
    <property type="nucleotide sequence ID" value="XM_008866676.1"/>
</dbReference>
<dbReference type="GeneID" id="20080018"/>
<evidence type="ECO:0000256" key="1">
    <source>
        <dbReference type="ARBA" id="ARBA00038101"/>
    </source>
</evidence>
<dbReference type="InterPro" id="IPR011990">
    <property type="entry name" value="TPR-like_helical_dom_sf"/>
</dbReference>
<dbReference type="OrthoDB" id="2247385at2759"/>
<proteinExistence type="inferred from homology"/>
<keyword evidence="2" id="KW-0732">Signal</keyword>
<dbReference type="AlphaFoldDB" id="A0A024UMI0"/>
<evidence type="ECO:0008006" key="4">
    <source>
        <dbReference type="Google" id="ProtNLM"/>
    </source>
</evidence>
<dbReference type="VEuPathDB" id="FungiDB:H310_02968"/>